<keyword evidence="2" id="KW-1133">Transmembrane helix</keyword>
<evidence type="ECO:0000256" key="1">
    <source>
        <dbReference type="SAM" id="MobiDB-lite"/>
    </source>
</evidence>
<dbReference type="EMBL" id="JAWDKD010000021">
    <property type="protein sequence ID" value="MDV0447691.1"/>
    <property type="molecule type" value="Genomic_DNA"/>
</dbReference>
<feature type="transmembrane region" description="Helical" evidence="2">
    <location>
        <begin position="2010"/>
        <end position="2032"/>
    </location>
</feature>
<evidence type="ECO:0000313" key="5">
    <source>
        <dbReference type="Proteomes" id="UP001271789"/>
    </source>
</evidence>
<dbReference type="InterPro" id="IPR003672">
    <property type="entry name" value="CobN/Mg_chltase"/>
</dbReference>
<keyword evidence="2" id="KW-0812">Transmembrane</keyword>
<dbReference type="Pfam" id="PF02514">
    <property type="entry name" value="CobN-Mg_chel"/>
    <property type="match status" value="2"/>
</dbReference>
<comment type="caution">
    <text evidence="4">The sequence shown here is derived from an EMBL/GenBank/DDBJ whole genome shotgun (WGS) entry which is preliminary data.</text>
</comment>
<protein>
    <recommendedName>
        <fullName evidence="3">CobN/magnesium chelatase domain-containing protein</fullName>
    </recommendedName>
</protein>
<feature type="region of interest" description="Disordered" evidence="1">
    <location>
        <begin position="1917"/>
        <end position="1989"/>
    </location>
</feature>
<dbReference type="PANTHER" id="PTHR44119:SF4">
    <property type="entry name" value="AEROBIC COBALTOCHELATASE SUBUNIT COBN"/>
    <property type="match status" value="1"/>
</dbReference>
<evidence type="ECO:0000259" key="3">
    <source>
        <dbReference type="Pfam" id="PF02514"/>
    </source>
</evidence>
<accession>A0AAE4MKM1</accession>
<keyword evidence="2" id="KW-0472">Membrane</keyword>
<evidence type="ECO:0000313" key="4">
    <source>
        <dbReference type="EMBL" id="MDV0447691.1"/>
    </source>
</evidence>
<dbReference type="Proteomes" id="UP001271789">
    <property type="component" value="Unassembled WGS sequence"/>
</dbReference>
<feature type="compositionally biased region" description="Polar residues" evidence="1">
    <location>
        <begin position="1953"/>
        <end position="1963"/>
    </location>
</feature>
<reference evidence="4" key="1">
    <citation type="submission" date="2023-06" db="EMBL/GenBank/DDBJ databases">
        <title>Genome sequence of Methanosarcinaceae archaeon Ag5.</title>
        <authorList>
            <person name="Protasov E."/>
            <person name="Platt K."/>
            <person name="Poehlein A."/>
            <person name="Daniel R."/>
            <person name="Brune A."/>
        </authorList>
    </citation>
    <scope>NUCLEOTIDE SEQUENCE</scope>
    <source>
        <strain evidence="4">Ag5</strain>
    </source>
</reference>
<gene>
    <name evidence="4" type="ORF">MsAg5_16020</name>
</gene>
<keyword evidence="5" id="KW-1185">Reference proteome</keyword>
<name>A0AAE4MKM1_9EURY</name>
<evidence type="ECO:0000256" key="2">
    <source>
        <dbReference type="SAM" id="Phobius"/>
    </source>
</evidence>
<dbReference type="PANTHER" id="PTHR44119">
    <property type="entry name" value="MAGNESIUM-CHELATASE SUBUNIT CHLH, CHLOROPLASTIC"/>
    <property type="match status" value="1"/>
</dbReference>
<feature type="compositionally biased region" description="Low complexity" evidence="1">
    <location>
        <begin position="1974"/>
        <end position="1988"/>
    </location>
</feature>
<organism evidence="4 5">
    <name type="scientific">Methanolapillus africanus</name>
    <dbReference type="NCBI Taxonomy" id="3028297"/>
    <lineage>
        <taxon>Archaea</taxon>
        <taxon>Methanobacteriati</taxon>
        <taxon>Methanobacteriota</taxon>
        <taxon>Stenosarchaea group</taxon>
        <taxon>Methanomicrobia</taxon>
        <taxon>Methanosarcinales</taxon>
        <taxon>Methanosarcinaceae</taxon>
        <taxon>Methanolapillus</taxon>
    </lineage>
</organism>
<feature type="domain" description="CobN/magnesium chelatase" evidence="3">
    <location>
        <begin position="837"/>
        <end position="1862"/>
    </location>
</feature>
<feature type="compositionally biased region" description="Basic and acidic residues" evidence="1">
    <location>
        <begin position="1917"/>
        <end position="1927"/>
    </location>
</feature>
<proteinExistence type="predicted"/>
<feature type="domain" description="CobN/magnesium chelatase" evidence="3">
    <location>
        <begin position="448"/>
        <end position="673"/>
    </location>
</feature>
<sequence>MNKRVVSKSFIFTILLTALLFLMPLAAADDDSTVNITYVGFNSPDTFSAIETIIPRHLSSLPDNYKINYNYISGYNTTDSGEKDWYNYSPELLEFVSDTGDLSAQDIVIFDMVFVKGLPGGDGTSIFDDLKVAKEVNTNLKIIQIRADEVGTDDLFYTQADENLVYYLSLPFYAHTFDTQGEKRYPEGNARFESTNGPLRAEGRTLTHLITTHLLKTYAPEKAELQNIPDQDKMNILYVGYDFGGTSASRNSGVEGFNSFVDVFRKTMYVDYFDQIQAVSYGTTPDGSPFIFDETNKVLYNHDWYSNETLTRNIAVQNIDLDSVDVIILDGFFDNEILEEFEGFFEMATDKGIILIFNNIYVSSTSSTQFLVFASPDGEFSSSSDADIAIKLNYPDSNNVYLIRQIPLNSIFYFDSPLSNKRGDTVASYSCFSQFGSEFVQGMRIPTATAYLTLPSGFIFHPVAKMYFETTEEYMSWYKYQSGRYTDGAPFIGIFGFSSVYYGPMQTLTEILEGKGYNVIVGGGDADGVYDDMTGYFLDANGDCYVTCLISLKNWALNYGNQQEGVYELEKLNVPVIKVVGSSGWGETTGYDANSGISASTFTWMASPSNVDGMIDFIGYNDENKEWITDRAIAWAELNNTSNADKKVVFMYYNYPPGKEEIGANYLNVMRSFAGDGAKDRVTAGCSTVAITEPDYQGIFRELRTDGYNVKIDKLPLVTIETGGKYAFDYTVTDEKLILNEENLINLIYAQGINVAGYAPGVLDTMVRQRVDFIDAGNDPDDWWGCELIPVSDYLKWLEHETTPKSEGGNGTMDQKLYNDLVKTWGTPAAFGPIPANTAADAAWGGMIWNDKDNIVGGGADRNYVVVPMIKLGNIRIMPEPNRALASDKALDSATYHSGDLPPTHQYVATYFWLNRGTADSTGSGETGFYNGEDWKADAVVHFGTHGTQEWLPGTSVGLYRTHDWGPVLLPDIPNIYPYIVANVGEGLTAEYRGNAVIISHLTPPMVKTRLYDDIIDMETAIRGYQKQVSSGMTDTAILGAYRQIIVEDVYKLGWNDAFPEQFALYKKTVAADKYRNGDISKVKDSDLKKVTDKDVTDYLVSNKDGVFDIFLENQLHSFVESIKENSLSYGTHTYGTFNEEQIAPMVWNMWSRQGFDDILLDTYFDDVQSIPTTNKGLTYPNGTAIPDDDVNSKYTEDDVLKFVEKMTDYGTTTPNAAQIRTDLQTVFNKETGTPEQIKAKEDKMIYFLLGPAGTISDMTNYATAEDVVWAWQNTFIGDETTQTTKSMYDQMVDDLFEFYFYFEVPAKLATEDSTKGSRQDTKGNYLNDAEMRKAMIQFIEDVRAGPMTYENVEKALAKDIGMTTTARPWYNDQMTYMMLANNRIDYGNALQSCGPSEMNALKNALSAGYITPSPGNDPVLNPNVLPTGRNFYGIDPSTYSTPAAWRVGQAMGEQLLIDYYQKYGEFPKTVSFMRFGVDFIQDEGTLEACLFYLLGCEPTWNAQGVFTGAKPVVQGDSNYDEMFKLTFKNGKGKTVTVDRPRVDIVYNSAGMRDGYGSMLRYIDRAVKAVANLEDGADRSSVTNNVKINVQDMIEILKKAGLSQSEAEKLATARVFAQELGNYEIGTGNLVSASGNLDPNSPTYQDDLKAITDMYLAKMGYLYTEDNWGESSEAITKMLQALLGRTDASIFASAGNLYDSLDNDDVFQYFGIMNMASSMYDKDGNYIKDKNQWKMPQTYIADTSNIHNYKDGDKIVYTAAEYIQKDITARLLNPEWMQGQKEAGYSGAMMIAEYIENFYGWSVASNGELIGQETWNKVFEAFANDPDMVDWMSSTSPYALQSVTARMIEASRTGYWDANDEQMKQLMETYVKDVIEHGVACCHHSCGNPSLDKFIAGQMSVLGLTPDEEKAYWEAVKDATERDKPSETSKPTSSTTSGGGFGTAAVSSGPTADGSNAGDTPSEGSDVGGGYGTDGTTPGTPGTPVSGYEMTTSIQNAANSVKDFIANPSFSASSMIAVALVILIIGAVFYGYRRKGI</sequence>